<dbReference type="PANTHER" id="PTHR11802">
    <property type="entry name" value="SERINE PROTEASE FAMILY S10 SERINE CARBOXYPEPTIDASE"/>
    <property type="match status" value="1"/>
</dbReference>
<keyword evidence="4 6" id="KW-0378">Hydrolase</keyword>
<dbReference type="InterPro" id="IPR018202">
    <property type="entry name" value="Ser_caboxypep_ser_AS"/>
</dbReference>
<accession>A0A8S1NN66</accession>
<comment type="caution">
    <text evidence="7">The sequence shown here is derived from an EMBL/GenBank/DDBJ whole genome shotgun (WGS) entry which is preliminary data.</text>
</comment>
<dbReference type="FunFam" id="3.40.50.1820:FF:000408">
    <property type="entry name" value="Carboxypeptidase"/>
    <property type="match status" value="1"/>
</dbReference>
<dbReference type="OrthoDB" id="443318at2759"/>
<keyword evidence="8" id="KW-1185">Reference proteome</keyword>
<dbReference type="AlphaFoldDB" id="A0A8S1NN66"/>
<dbReference type="EMBL" id="CAJJDN010000056">
    <property type="protein sequence ID" value="CAD8090485.1"/>
    <property type="molecule type" value="Genomic_DNA"/>
</dbReference>
<keyword evidence="2 6" id="KW-0645">Protease</keyword>
<evidence type="ECO:0000256" key="3">
    <source>
        <dbReference type="ARBA" id="ARBA00022729"/>
    </source>
</evidence>
<dbReference type="GO" id="GO:0006508">
    <property type="term" value="P:proteolysis"/>
    <property type="evidence" value="ECO:0007669"/>
    <property type="project" value="UniProtKB-KW"/>
</dbReference>
<proteinExistence type="inferred from homology"/>
<dbReference type="EC" id="3.4.16.-" evidence="6"/>
<evidence type="ECO:0000313" key="7">
    <source>
        <dbReference type="EMBL" id="CAD8090485.1"/>
    </source>
</evidence>
<comment type="similarity">
    <text evidence="6">Belongs to the peptidase S10 family.</text>
</comment>
<evidence type="ECO:0000256" key="2">
    <source>
        <dbReference type="ARBA" id="ARBA00022670"/>
    </source>
</evidence>
<evidence type="ECO:0000256" key="1">
    <source>
        <dbReference type="ARBA" id="ARBA00022645"/>
    </source>
</evidence>
<dbReference type="Pfam" id="PF00450">
    <property type="entry name" value="Peptidase_S10"/>
    <property type="match status" value="1"/>
</dbReference>
<keyword evidence="3 6" id="KW-0732">Signal</keyword>
<dbReference type="PANTHER" id="PTHR11802:SF113">
    <property type="entry name" value="SERINE CARBOXYPEPTIDASE CTSA-4.1"/>
    <property type="match status" value="1"/>
</dbReference>
<dbReference type="InterPro" id="IPR001563">
    <property type="entry name" value="Peptidase_S10"/>
</dbReference>
<gene>
    <name evidence="7" type="ORF">PSON_ATCC_30995.1.T0560038</name>
</gene>
<dbReference type="Proteomes" id="UP000692954">
    <property type="component" value="Unassembled WGS sequence"/>
</dbReference>
<reference evidence="7" key="1">
    <citation type="submission" date="2021-01" db="EMBL/GenBank/DDBJ databases">
        <authorList>
            <consortium name="Genoscope - CEA"/>
            <person name="William W."/>
        </authorList>
    </citation>
    <scope>NUCLEOTIDE SEQUENCE</scope>
</reference>
<organism evidence="7 8">
    <name type="scientific">Paramecium sonneborni</name>
    <dbReference type="NCBI Taxonomy" id="65129"/>
    <lineage>
        <taxon>Eukaryota</taxon>
        <taxon>Sar</taxon>
        <taxon>Alveolata</taxon>
        <taxon>Ciliophora</taxon>
        <taxon>Intramacronucleata</taxon>
        <taxon>Oligohymenophorea</taxon>
        <taxon>Peniculida</taxon>
        <taxon>Parameciidae</taxon>
        <taxon>Paramecium</taxon>
    </lineage>
</organism>
<sequence length="440" mass="50869">MKIILGLLIASLVLVKCTDQTSFFAELLGENLPYYTETDYVNFPDLGSIYYHLILKEGTKSLDDIKKGDVLAIWLNGGPGSSSQLGNYMEIGPWVIKKNPDTEAKEKPYIVTKREYAWNKVMHLLFIDQPFGAGMSKAEKENIVTNSDQAAKYFVDTIKYIYSRLNGLDKVNTYIFGESYAGHYIPAFATKLIQEDIKTLEKINFKGIAIIDGITDTQNQLNYYHSYLFNIGAISQVDLEKLQKIGVTGQQYIMNGDYVKGAEQLDLMTEDKLIQQIGDINVYNIRKYKGLDEYDYSWVDFLNTYITQFSSEITKFEKSNQNIYKAFQQDIGESRRQDIQLLLKNNYKVLLLNGQLDYIINTPGAWNWIYQLKWDYHYQWKNTEKQFITFPVEGQATKFETHGYVKTYENFSYATIYKAGHMIPTDNPKAVYSVIEKFIK</sequence>
<keyword evidence="5" id="KW-0325">Glycoprotein</keyword>
<evidence type="ECO:0000256" key="5">
    <source>
        <dbReference type="ARBA" id="ARBA00023180"/>
    </source>
</evidence>
<feature type="chain" id="PRO_5036518535" description="Carboxypeptidase" evidence="6">
    <location>
        <begin position="21"/>
        <end position="440"/>
    </location>
</feature>
<evidence type="ECO:0000256" key="4">
    <source>
        <dbReference type="ARBA" id="ARBA00022801"/>
    </source>
</evidence>
<dbReference type="PROSITE" id="PS00131">
    <property type="entry name" value="CARBOXYPEPT_SER_SER"/>
    <property type="match status" value="1"/>
</dbReference>
<evidence type="ECO:0000313" key="8">
    <source>
        <dbReference type="Proteomes" id="UP000692954"/>
    </source>
</evidence>
<feature type="signal peptide" evidence="6">
    <location>
        <begin position="1"/>
        <end position="20"/>
    </location>
</feature>
<keyword evidence="1 6" id="KW-0121">Carboxypeptidase</keyword>
<protein>
    <recommendedName>
        <fullName evidence="6">Carboxypeptidase</fullName>
        <ecNumber evidence="6">3.4.16.-</ecNumber>
    </recommendedName>
</protein>
<dbReference type="GO" id="GO:0004185">
    <property type="term" value="F:serine-type carboxypeptidase activity"/>
    <property type="evidence" value="ECO:0007669"/>
    <property type="project" value="UniProtKB-UniRule"/>
</dbReference>
<evidence type="ECO:0000256" key="6">
    <source>
        <dbReference type="RuleBase" id="RU361156"/>
    </source>
</evidence>
<name>A0A8S1NN66_9CILI</name>